<dbReference type="SUPFAM" id="SSF54001">
    <property type="entry name" value="Cysteine proteinases"/>
    <property type="match status" value="1"/>
</dbReference>
<sequence>MKAKQPLRLIVSTGRLLTGLLVASVFAGCSSTGELVSATVATAPQQHIDMALSGDALVVDLQAVSVEPAGQLLDLTPAMQRFAERSVAGRRHQDQKVEALHKALLLPESAGGMNIRYQSAATHSPRDSFRLREANCLGFSLLFVSLARHVGLDAQVNDVTIPPTWNLSDNRVQFMRHVNTRVDLKFSRDDMIIDLDMENYRSYYPQRAIDDNVAIAQFYNNRAMVLPANRDTLATRFVYLQRALSQAPEQSYLWNNMAALYSREGHFELAEALYLRALELNPEDLTAILNLSELYRYTGQHSLHRQLSELASRHRDRNPYYQYLLASELFDDASYELAAVKIETAIRRQPYEKRFYRLAADIYQSLGDESKHRYAISQL</sequence>
<accession>A0ABU4RTU2</accession>
<comment type="caution">
    <text evidence="3">The sequence shown here is derived from an EMBL/GenBank/DDBJ whole genome shotgun (WGS) entry which is preliminary data.</text>
</comment>
<feature type="signal peptide" evidence="2">
    <location>
        <begin position="1"/>
        <end position="27"/>
    </location>
</feature>
<dbReference type="Gene3D" id="1.25.40.10">
    <property type="entry name" value="Tetratricopeptide repeat domain"/>
    <property type="match status" value="1"/>
</dbReference>
<keyword evidence="2" id="KW-0732">Signal</keyword>
<protein>
    <recommendedName>
        <fullName evidence="5">Transglutaminase-like domain-containing protein</fullName>
    </recommendedName>
</protein>
<dbReference type="SMART" id="SM00028">
    <property type="entry name" value="TPR"/>
    <property type="match status" value="2"/>
</dbReference>
<dbReference type="RefSeq" id="WP_302722972.1">
    <property type="nucleotide sequence ID" value="NZ_JAULRU010000577.1"/>
</dbReference>
<dbReference type="SUPFAM" id="SSF48452">
    <property type="entry name" value="TPR-like"/>
    <property type="match status" value="1"/>
</dbReference>
<evidence type="ECO:0008006" key="5">
    <source>
        <dbReference type="Google" id="ProtNLM"/>
    </source>
</evidence>
<dbReference type="PROSITE" id="PS51257">
    <property type="entry name" value="PROKAR_LIPOPROTEIN"/>
    <property type="match status" value="1"/>
</dbReference>
<dbReference type="EMBL" id="JAXAFO010000003">
    <property type="protein sequence ID" value="MDX6848287.1"/>
    <property type="molecule type" value="Genomic_DNA"/>
</dbReference>
<evidence type="ECO:0000313" key="3">
    <source>
        <dbReference type="EMBL" id="MDX6848287.1"/>
    </source>
</evidence>
<dbReference type="InterPro" id="IPR038765">
    <property type="entry name" value="Papain-like_cys_pep_sf"/>
</dbReference>
<reference evidence="3 4" key="1">
    <citation type="submission" date="2023-11" db="EMBL/GenBank/DDBJ databases">
        <title>Gilvimarinus fulvus sp. nov., isolated from the surface of Kelp.</title>
        <authorList>
            <person name="Sun Y.Y."/>
            <person name="Gong Y."/>
            <person name="Du Z.J."/>
        </authorList>
    </citation>
    <scope>NUCLEOTIDE SEQUENCE [LARGE SCALE GENOMIC DNA]</scope>
    <source>
        <strain evidence="3 4">SDUM040013</strain>
    </source>
</reference>
<feature type="repeat" description="TPR" evidence="1">
    <location>
        <begin position="251"/>
        <end position="284"/>
    </location>
</feature>
<keyword evidence="4" id="KW-1185">Reference proteome</keyword>
<dbReference type="Pfam" id="PF00515">
    <property type="entry name" value="TPR_1"/>
    <property type="match status" value="1"/>
</dbReference>
<gene>
    <name evidence="3" type="ORF">SCD92_02875</name>
</gene>
<name>A0ABU4RTU2_9GAMM</name>
<feature type="chain" id="PRO_5047180206" description="Transglutaminase-like domain-containing protein" evidence="2">
    <location>
        <begin position="28"/>
        <end position="379"/>
    </location>
</feature>
<organism evidence="3 4">
    <name type="scientific">Gilvimarinus gilvus</name>
    <dbReference type="NCBI Taxonomy" id="3058038"/>
    <lineage>
        <taxon>Bacteria</taxon>
        <taxon>Pseudomonadati</taxon>
        <taxon>Pseudomonadota</taxon>
        <taxon>Gammaproteobacteria</taxon>
        <taxon>Cellvibrionales</taxon>
        <taxon>Cellvibrionaceae</taxon>
        <taxon>Gilvimarinus</taxon>
    </lineage>
</organism>
<proteinExistence type="predicted"/>
<evidence type="ECO:0000256" key="1">
    <source>
        <dbReference type="PROSITE-ProRule" id="PRU00339"/>
    </source>
</evidence>
<dbReference type="Proteomes" id="UP001273505">
    <property type="component" value="Unassembled WGS sequence"/>
</dbReference>
<dbReference type="InterPro" id="IPR011990">
    <property type="entry name" value="TPR-like_helical_dom_sf"/>
</dbReference>
<dbReference type="PROSITE" id="PS50293">
    <property type="entry name" value="TPR_REGION"/>
    <property type="match status" value="1"/>
</dbReference>
<evidence type="ECO:0000313" key="4">
    <source>
        <dbReference type="Proteomes" id="UP001273505"/>
    </source>
</evidence>
<dbReference type="InterPro" id="IPR019734">
    <property type="entry name" value="TPR_rpt"/>
</dbReference>
<dbReference type="PROSITE" id="PS50005">
    <property type="entry name" value="TPR"/>
    <property type="match status" value="1"/>
</dbReference>
<keyword evidence="1" id="KW-0802">TPR repeat</keyword>
<evidence type="ECO:0000256" key="2">
    <source>
        <dbReference type="SAM" id="SignalP"/>
    </source>
</evidence>